<dbReference type="InterPro" id="IPR043128">
    <property type="entry name" value="Rev_trsase/Diguanyl_cyclase"/>
</dbReference>
<evidence type="ECO:0000313" key="1">
    <source>
        <dbReference type="EMBL" id="TRX75266.1"/>
    </source>
</evidence>
<evidence type="ECO:0008006" key="3">
    <source>
        <dbReference type="Google" id="ProtNLM"/>
    </source>
</evidence>
<protein>
    <recommendedName>
        <fullName evidence="3">GGDEF domain-containing protein</fullName>
    </recommendedName>
</protein>
<dbReference type="Gene3D" id="3.30.70.270">
    <property type="match status" value="1"/>
</dbReference>
<sequence length="45" mass="4845">MDLEFQEQRVSISCSIGVATALPSMPSNNLEAFIGRADAAIYQAK</sequence>
<evidence type="ECO:0000313" key="2">
    <source>
        <dbReference type="Proteomes" id="UP000315235"/>
    </source>
</evidence>
<reference evidence="1 2" key="1">
    <citation type="submission" date="2019-07" db="EMBL/GenBank/DDBJ databases">
        <title>Pseudomonas mangiferae sp. nov., isolated from bark of mango tree in Thailand.</title>
        <authorList>
            <person name="Srisuk N."/>
            <person name="Anurat P."/>
        </authorList>
    </citation>
    <scope>NUCLEOTIDE SEQUENCE [LARGE SCALE GENOMIC DNA]</scope>
    <source>
        <strain evidence="1 2">DMKU_BBB3-04</strain>
    </source>
</reference>
<dbReference type="InterPro" id="IPR029787">
    <property type="entry name" value="Nucleotide_cyclase"/>
</dbReference>
<name>A0A553H0I0_9PSED</name>
<comment type="caution">
    <text evidence="1">The sequence shown here is derived from an EMBL/GenBank/DDBJ whole genome shotgun (WGS) entry which is preliminary data.</text>
</comment>
<proteinExistence type="predicted"/>
<dbReference type="AlphaFoldDB" id="A0A553H0I0"/>
<gene>
    <name evidence="1" type="ORF">FM069_09240</name>
</gene>
<accession>A0A553H0I0</accession>
<dbReference type="EMBL" id="VJOY01000005">
    <property type="protein sequence ID" value="TRX75266.1"/>
    <property type="molecule type" value="Genomic_DNA"/>
</dbReference>
<keyword evidence="2" id="KW-1185">Reference proteome</keyword>
<organism evidence="1 2">
    <name type="scientific">Pseudomonas mangiferae</name>
    <dbReference type="NCBI Taxonomy" id="2593654"/>
    <lineage>
        <taxon>Bacteria</taxon>
        <taxon>Pseudomonadati</taxon>
        <taxon>Pseudomonadota</taxon>
        <taxon>Gammaproteobacteria</taxon>
        <taxon>Pseudomonadales</taxon>
        <taxon>Pseudomonadaceae</taxon>
        <taxon>Pseudomonas</taxon>
    </lineage>
</organism>
<dbReference type="Proteomes" id="UP000315235">
    <property type="component" value="Unassembled WGS sequence"/>
</dbReference>
<dbReference type="SUPFAM" id="SSF55073">
    <property type="entry name" value="Nucleotide cyclase"/>
    <property type="match status" value="1"/>
</dbReference>